<keyword evidence="1" id="KW-0560">Oxidoreductase</keyword>
<dbReference type="PANTHER" id="PTHR43491">
    <property type="entry name" value="UDP-N-ACETYL-D-MANNOSAMINE DEHYDROGENASE"/>
    <property type="match status" value="1"/>
</dbReference>
<dbReference type="InterPro" id="IPR014026">
    <property type="entry name" value="UDP-Glc/GDP-Man_DH_dimer"/>
</dbReference>
<evidence type="ECO:0000256" key="1">
    <source>
        <dbReference type="ARBA" id="ARBA00023002"/>
    </source>
</evidence>
<evidence type="ECO:0000313" key="6">
    <source>
        <dbReference type="Proteomes" id="UP000236434"/>
    </source>
</evidence>
<gene>
    <name evidence="5" type="ORF">X929_03495</name>
</gene>
<dbReference type="Pfam" id="PF00984">
    <property type="entry name" value="UDPG_MGDP_dh"/>
    <property type="match status" value="1"/>
</dbReference>
<comment type="caution">
    <text evidence="5">The sequence shown here is derived from an EMBL/GenBank/DDBJ whole genome shotgun (WGS) entry which is preliminary data.</text>
</comment>
<dbReference type="Pfam" id="PF03720">
    <property type="entry name" value="UDPG_MGDP_dh_C"/>
    <property type="match status" value="1"/>
</dbReference>
<dbReference type="EMBL" id="AZRL01000006">
    <property type="protein sequence ID" value="PNR97279.1"/>
    <property type="molecule type" value="Genomic_DNA"/>
</dbReference>
<sequence length="435" mass="48772">MALLDKIKDKTAKIGVIGLGYVGLPLAVEKAKAGYQVLGFDIQKEKVDKVNKGINYIGDVVNAELEKLVEDGLLNATTDYDRIKECDCVMICVPTPLNKYKQPDLSFVVDSTKEVAKRLHPEMLIVLESTTYPGTTEEVLLPLLQEYGFKVGKDFYLAFSPERVDPGNLIYKTKNTPKVVGGVTEKCTLHAKTLYENVLNAGVFTVSSPKEAEMSKILENTFRIVNIGLINEMAILAKKMGINIWQVIDAAATKPFGFMPFYPGPGVGGHCIPIDPFYLTYKAREFDYHTRIIELAGEINDYMPEYVIERLMDILNENKKCLNGSKILMLGVSYKNDIDDLRESPALKVLELLEKKGAQVKIHDPYIKNFSHKGIEYKTVALTKELLDESDAVLITTGHKKVDYNFVLENANIVFDTKNITKGLREKYPEKVSLL</sequence>
<dbReference type="SUPFAM" id="SSF52413">
    <property type="entry name" value="UDP-glucose/GDP-mannose dehydrogenase C-terminal domain"/>
    <property type="match status" value="1"/>
</dbReference>
<dbReference type="AlphaFoldDB" id="A0A2K1P3B7"/>
<dbReference type="InterPro" id="IPR028359">
    <property type="entry name" value="UDP_ManNAc/GlcNAc_DH"/>
</dbReference>
<dbReference type="Pfam" id="PF03721">
    <property type="entry name" value="UDPG_MGDP_dh_N"/>
    <property type="match status" value="1"/>
</dbReference>
<dbReference type="PIRSF" id="PIRSF000124">
    <property type="entry name" value="UDPglc_GDPman_dh"/>
    <property type="match status" value="1"/>
</dbReference>
<dbReference type="InterPro" id="IPR014027">
    <property type="entry name" value="UDP-Glc/GDP-Man_DH_C"/>
</dbReference>
<dbReference type="InterPro" id="IPR017476">
    <property type="entry name" value="UDP-Glc/GDP-Man"/>
</dbReference>
<dbReference type="GO" id="GO:0051287">
    <property type="term" value="F:NAD binding"/>
    <property type="evidence" value="ECO:0007669"/>
    <property type="project" value="InterPro"/>
</dbReference>
<dbReference type="InterPro" id="IPR001732">
    <property type="entry name" value="UDP-Glc/GDP-Man_DH_N"/>
</dbReference>
<dbReference type="Gene3D" id="3.40.50.720">
    <property type="entry name" value="NAD(P)-binding Rossmann-like Domain"/>
    <property type="match status" value="2"/>
</dbReference>
<dbReference type="SUPFAM" id="SSF48179">
    <property type="entry name" value="6-phosphogluconate dehydrogenase C-terminal domain-like"/>
    <property type="match status" value="1"/>
</dbReference>
<dbReference type="GO" id="GO:0000271">
    <property type="term" value="P:polysaccharide biosynthetic process"/>
    <property type="evidence" value="ECO:0007669"/>
    <property type="project" value="InterPro"/>
</dbReference>
<dbReference type="RefSeq" id="WP_103066648.1">
    <property type="nucleotide sequence ID" value="NZ_AZRL01000006.1"/>
</dbReference>
<evidence type="ECO:0000256" key="2">
    <source>
        <dbReference type="ARBA" id="ARBA00023027"/>
    </source>
</evidence>
<keyword evidence="2" id="KW-0520">NAD</keyword>
<dbReference type="SUPFAM" id="SSF51735">
    <property type="entry name" value="NAD(P)-binding Rossmann-fold domains"/>
    <property type="match status" value="1"/>
</dbReference>
<dbReference type="GO" id="GO:0016616">
    <property type="term" value="F:oxidoreductase activity, acting on the CH-OH group of donors, NAD or NADP as acceptor"/>
    <property type="evidence" value="ECO:0007669"/>
    <property type="project" value="InterPro"/>
</dbReference>
<reference evidence="5 6" key="1">
    <citation type="submission" date="2013-12" db="EMBL/GenBank/DDBJ databases">
        <title>Comparative genomics of Petrotoga isolates.</title>
        <authorList>
            <person name="Nesbo C.L."/>
            <person name="Charchuk R."/>
            <person name="Chow K."/>
        </authorList>
    </citation>
    <scope>NUCLEOTIDE SEQUENCE [LARGE SCALE GENOMIC DNA]</scope>
    <source>
        <strain evidence="5 6">DSM 13574</strain>
    </source>
</reference>
<dbReference type="SMART" id="SM00984">
    <property type="entry name" value="UDPG_MGDP_dh_C"/>
    <property type="match status" value="1"/>
</dbReference>
<dbReference type="OrthoDB" id="9803238at2"/>
<feature type="domain" description="UDP-glucose/GDP-mannose dehydrogenase C-terminal" evidence="4">
    <location>
        <begin position="328"/>
        <end position="423"/>
    </location>
</feature>
<dbReference type="InterPro" id="IPR008927">
    <property type="entry name" value="6-PGluconate_DH-like_C_sf"/>
</dbReference>
<organism evidence="5 6">
    <name type="scientific">Petrotoga olearia DSM 13574</name>
    <dbReference type="NCBI Taxonomy" id="1122955"/>
    <lineage>
        <taxon>Bacteria</taxon>
        <taxon>Thermotogati</taxon>
        <taxon>Thermotogota</taxon>
        <taxon>Thermotogae</taxon>
        <taxon>Petrotogales</taxon>
        <taxon>Petrotogaceae</taxon>
        <taxon>Petrotoga</taxon>
    </lineage>
</organism>
<evidence type="ECO:0000313" key="5">
    <source>
        <dbReference type="EMBL" id="PNR97279.1"/>
    </source>
</evidence>
<dbReference type="InterPro" id="IPR036220">
    <property type="entry name" value="UDP-Glc/GDP-Man_DH_C_sf"/>
</dbReference>
<dbReference type="InterPro" id="IPR036291">
    <property type="entry name" value="NAD(P)-bd_dom_sf"/>
</dbReference>
<dbReference type="PANTHER" id="PTHR43491:SF1">
    <property type="entry name" value="UDP-N-ACETYL-D-MANNOSAMINE DEHYDROGENASE"/>
    <property type="match status" value="1"/>
</dbReference>
<dbReference type="Proteomes" id="UP000236434">
    <property type="component" value="Unassembled WGS sequence"/>
</dbReference>
<comment type="similarity">
    <text evidence="3">Belongs to the UDP-glucose/GDP-mannose dehydrogenase family.</text>
</comment>
<evidence type="ECO:0000259" key="4">
    <source>
        <dbReference type="SMART" id="SM00984"/>
    </source>
</evidence>
<dbReference type="NCBIfam" id="TIGR03026">
    <property type="entry name" value="NDP-sugDHase"/>
    <property type="match status" value="1"/>
</dbReference>
<dbReference type="PIRSF" id="PIRSF500136">
    <property type="entry name" value="UDP_ManNAc_DH"/>
    <property type="match status" value="1"/>
</dbReference>
<proteinExistence type="inferred from homology"/>
<evidence type="ECO:0000256" key="3">
    <source>
        <dbReference type="PIRNR" id="PIRNR000124"/>
    </source>
</evidence>
<dbReference type="GO" id="GO:0016628">
    <property type="term" value="F:oxidoreductase activity, acting on the CH-CH group of donors, NAD or NADP as acceptor"/>
    <property type="evidence" value="ECO:0007669"/>
    <property type="project" value="InterPro"/>
</dbReference>
<name>A0A2K1P3B7_9BACT</name>
<accession>A0A2K1P3B7</accession>
<protein>
    <submittedName>
        <fullName evidence="5">UDP-N-acetyl-D-glucosamine dehydrogenase</fullName>
    </submittedName>
</protein>